<dbReference type="Pfam" id="PF00578">
    <property type="entry name" value="AhpC-TSA"/>
    <property type="match status" value="1"/>
</dbReference>
<dbReference type="InterPro" id="IPR050553">
    <property type="entry name" value="Thioredoxin_ResA/DsbE_sf"/>
</dbReference>
<dbReference type="Proteomes" id="UP000035352">
    <property type="component" value="Chromosome"/>
</dbReference>
<accession>A0A0G3BI39</accession>
<keyword evidence="3" id="KW-1185">Reference proteome</keyword>
<dbReference type="InterPro" id="IPR036249">
    <property type="entry name" value="Thioredoxin-like_sf"/>
</dbReference>
<dbReference type="KEGG" id="pbh:AAW51_0335"/>
<sequence>MSAAWLGTAAWRPATAQPGPVVGAPLVLPQLPLLGGGRYGEAQASGRVLVLYWWATWCPFCALQTPRIDALWREHRERGLELLTIAVDKRESTVREYLAAKGYRFPVVLDHPALASALPRPKGLPVTLLRGRDGRIAVAEAGEMFPEDIAGFAKFL</sequence>
<dbReference type="STRING" id="413882.AAW51_0335"/>
<proteinExistence type="predicted"/>
<dbReference type="InterPro" id="IPR013766">
    <property type="entry name" value="Thioredoxin_domain"/>
</dbReference>
<dbReference type="CDD" id="cd02966">
    <property type="entry name" value="TlpA_like_family"/>
    <property type="match status" value="1"/>
</dbReference>
<dbReference type="PANTHER" id="PTHR42852">
    <property type="entry name" value="THIOL:DISULFIDE INTERCHANGE PROTEIN DSBE"/>
    <property type="match status" value="1"/>
</dbReference>
<gene>
    <name evidence="2" type="ORF">AAW51_0335</name>
</gene>
<evidence type="ECO:0000259" key="1">
    <source>
        <dbReference type="PROSITE" id="PS51352"/>
    </source>
</evidence>
<evidence type="ECO:0000313" key="2">
    <source>
        <dbReference type="EMBL" id="AKJ27026.1"/>
    </source>
</evidence>
<dbReference type="InterPro" id="IPR000866">
    <property type="entry name" value="AhpC/TSA"/>
</dbReference>
<feature type="domain" description="Thioredoxin" evidence="1">
    <location>
        <begin position="13"/>
        <end position="156"/>
    </location>
</feature>
<dbReference type="AlphaFoldDB" id="A0A0G3BI39"/>
<reference evidence="2 3" key="1">
    <citation type="submission" date="2015-05" db="EMBL/GenBank/DDBJ databases">
        <authorList>
            <person name="Tang B."/>
            <person name="Yu Y."/>
        </authorList>
    </citation>
    <scope>NUCLEOTIDE SEQUENCE [LARGE SCALE GENOMIC DNA]</scope>
    <source>
        <strain evidence="2 3">DSM 7029</strain>
    </source>
</reference>
<dbReference type="EMBL" id="CP011371">
    <property type="protein sequence ID" value="AKJ27026.1"/>
    <property type="molecule type" value="Genomic_DNA"/>
</dbReference>
<dbReference type="GO" id="GO:0016491">
    <property type="term" value="F:oxidoreductase activity"/>
    <property type="evidence" value="ECO:0007669"/>
    <property type="project" value="InterPro"/>
</dbReference>
<dbReference type="PANTHER" id="PTHR42852:SF17">
    <property type="entry name" value="THIOREDOXIN-LIKE PROTEIN HI_1115"/>
    <property type="match status" value="1"/>
</dbReference>
<protein>
    <submittedName>
        <fullName evidence="2">Thiol:disulfide interchange protein, thioredoxin family</fullName>
    </submittedName>
</protein>
<dbReference type="GO" id="GO:0016209">
    <property type="term" value="F:antioxidant activity"/>
    <property type="evidence" value="ECO:0007669"/>
    <property type="project" value="InterPro"/>
</dbReference>
<dbReference type="Gene3D" id="3.40.30.10">
    <property type="entry name" value="Glutaredoxin"/>
    <property type="match status" value="1"/>
</dbReference>
<evidence type="ECO:0000313" key="3">
    <source>
        <dbReference type="Proteomes" id="UP000035352"/>
    </source>
</evidence>
<dbReference type="PROSITE" id="PS51352">
    <property type="entry name" value="THIOREDOXIN_2"/>
    <property type="match status" value="1"/>
</dbReference>
<dbReference type="SUPFAM" id="SSF52833">
    <property type="entry name" value="Thioredoxin-like"/>
    <property type="match status" value="1"/>
</dbReference>
<name>A0A0G3BI39_9BURK</name>
<organism evidence="2 3">
    <name type="scientific">Caldimonas brevitalea</name>
    <dbReference type="NCBI Taxonomy" id="413882"/>
    <lineage>
        <taxon>Bacteria</taxon>
        <taxon>Pseudomonadati</taxon>
        <taxon>Pseudomonadota</taxon>
        <taxon>Betaproteobacteria</taxon>
        <taxon>Burkholderiales</taxon>
        <taxon>Sphaerotilaceae</taxon>
        <taxon>Caldimonas</taxon>
    </lineage>
</organism>